<accession>A0A1F8GR24</accession>
<protein>
    <recommendedName>
        <fullName evidence="2">DUF5671 domain-containing protein</fullName>
    </recommendedName>
</protein>
<keyword evidence="1" id="KW-1133">Transmembrane helix</keyword>
<feature type="transmembrane region" description="Helical" evidence="1">
    <location>
        <begin position="126"/>
        <end position="145"/>
    </location>
</feature>
<comment type="caution">
    <text evidence="3">The sequence shown here is derived from an EMBL/GenBank/DDBJ whole genome shotgun (WGS) entry which is preliminary data.</text>
</comment>
<feature type="transmembrane region" description="Helical" evidence="1">
    <location>
        <begin position="157"/>
        <end position="175"/>
    </location>
</feature>
<dbReference type="Proteomes" id="UP000178444">
    <property type="component" value="Unassembled WGS sequence"/>
</dbReference>
<proteinExistence type="predicted"/>
<dbReference type="Pfam" id="PF18920">
    <property type="entry name" value="DUF5671"/>
    <property type="match status" value="1"/>
</dbReference>
<feature type="transmembrane region" description="Helical" evidence="1">
    <location>
        <begin position="54"/>
        <end position="72"/>
    </location>
</feature>
<sequence>MDIKNTPRDTFLYLLSIITLVASAISFGALVFGLIDIRFPDPLNPYASVNYGGIRMALATLIIVFPVFFWVSTFLHKDVVTNPEKRDSKLRKWLMYLTVFAAGLVVIGDLVTLIYNFLQGDLTTPFLLKILTVFFIAGSSLFYYLSEIKARAYPRKAFQAVIVVVVAAAVVFGFYKAGSPASQRLIRFDQQKIGNLQNTQDRLVYYWQQKGSLPAALSELNDPISGFAVPSDPQTGEKYEYIRTGARAFQLCAVFNLPSQADPSIAKPVFPPEQIFYNWQHETGRSCFDRTIDPLLYPVKPR</sequence>
<feature type="domain" description="DUF5671" evidence="2">
    <location>
        <begin position="10"/>
        <end position="142"/>
    </location>
</feature>
<dbReference type="EMBL" id="MGKO01000006">
    <property type="protein sequence ID" value="OGN27854.1"/>
    <property type="molecule type" value="Genomic_DNA"/>
</dbReference>
<evidence type="ECO:0000256" key="1">
    <source>
        <dbReference type="SAM" id="Phobius"/>
    </source>
</evidence>
<feature type="transmembrane region" description="Helical" evidence="1">
    <location>
        <begin position="93"/>
        <end position="114"/>
    </location>
</feature>
<feature type="transmembrane region" description="Helical" evidence="1">
    <location>
        <begin position="12"/>
        <end position="34"/>
    </location>
</feature>
<reference evidence="3 4" key="1">
    <citation type="journal article" date="2016" name="Nat. Commun.">
        <title>Thousands of microbial genomes shed light on interconnected biogeochemical processes in an aquifer system.</title>
        <authorList>
            <person name="Anantharaman K."/>
            <person name="Brown C.T."/>
            <person name="Hug L.A."/>
            <person name="Sharon I."/>
            <person name="Castelle C.J."/>
            <person name="Probst A.J."/>
            <person name="Thomas B.C."/>
            <person name="Singh A."/>
            <person name="Wilkins M.J."/>
            <person name="Karaoz U."/>
            <person name="Brodie E.L."/>
            <person name="Williams K.H."/>
            <person name="Hubbard S.S."/>
            <person name="Banfield J.F."/>
        </authorList>
    </citation>
    <scope>NUCLEOTIDE SEQUENCE [LARGE SCALE GENOMIC DNA]</scope>
</reference>
<keyword evidence="1" id="KW-0472">Membrane</keyword>
<keyword evidence="1" id="KW-0812">Transmembrane</keyword>
<gene>
    <name evidence="3" type="ORF">A2941_00705</name>
</gene>
<evidence type="ECO:0000259" key="2">
    <source>
        <dbReference type="Pfam" id="PF18920"/>
    </source>
</evidence>
<dbReference type="AlphaFoldDB" id="A0A1F8GR24"/>
<organism evidence="3 4">
    <name type="scientific">Candidatus Yanofskybacteria bacterium RIFCSPLOWO2_01_FULL_49_17</name>
    <dbReference type="NCBI Taxonomy" id="1802700"/>
    <lineage>
        <taxon>Bacteria</taxon>
        <taxon>Candidatus Yanofskyibacteriota</taxon>
    </lineage>
</organism>
<evidence type="ECO:0000313" key="3">
    <source>
        <dbReference type="EMBL" id="OGN27854.1"/>
    </source>
</evidence>
<evidence type="ECO:0000313" key="4">
    <source>
        <dbReference type="Proteomes" id="UP000178444"/>
    </source>
</evidence>
<dbReference type="InterPro" id="IPR043728">
    <property type="entry name" value="DUF5671"/>
</dbReference>
<name>A0A1F8GR24_9BACT</name>